<dbReference type="SUPFAM" id="SSF54593">
    <property type="entry name" value="Glyoxalase/Bleomycin resistance protein/Dihydroxybiphenyl dioxygenase"/>
    <property type="match status" value="1"/>
</dbReference>
<dbReference type="EMBL" id="BJWG01000005">
    <property type="protein sequence ID" value="GEL94726.1"/>
    <property type="molecule type" value="Genomic_DNA"/>
</dbReference>
<protein>
    <recommendedName>
        <fullName evidence="1">VOC domain-containing protein</fullName>
    </recommendedName>
</protein>
<dbReference type="PANTHER" id="PTHR35908">
    <property type="entry name" value="HYPOTHETICAL FUSION PROTEIN"/>
    <property type="match status" value="1"/>
</dbReference>
<dbReference type="CDD" id="cd06587">
    <property type="entry name" value="VOC"/>
    <property type="match status" value="1"/>
</dbReference>
<gene>
    <name evidence="2" type="ORF">CCO02nite_13840</name>
</gene>
<proteinExistence type="predicted"/>
<dbReference type="PANTHER" id="PTHR35908:SF1">
    <property type="entry name" value="CONSERVED PROTEIN"/>
    <property type="match status" value="1"/>
</dbReference>
<dbReference type="PROSITE" id="PS51819">
    <property type="entry name" value="VOC"/>
    <property type="match status" value="1"/>
</dbReference>
<sequence>MTISVGMITFDTLDAPALAQWWARQTGGAVEGEGGGEYVIVRPPAGPLLAFQQVPDPTPGKNRVHLDLSAADRDAEVERLLADGAMLVARHDEGDFVWVVLADPDGNHFCVAHG</sequence>
<reference evidence="2 3" key="1">
    <citation type="submission" date="2019-07" db="EMBL/GenBank/DDBJ databases">
        <title>Whole genome shotgun sequence of Cellulomonas composti NBRC 100758.</title>
        <authorList>
            <person name="Hosoyama A."/>
            <person name="Uohara A."/>
            <person name="Ohji S."/>
            <person name="Ichikawa N."/>
        </authorList>
    </citation>
    <scope>NUCLEOTIDE SEQUENCE [LARGE SCALE GENOMIC DNA]</scope>
    <source>
        <strain evidence="2 3">NBRC 100758</strain>
    </source>
</reference>
<organism evidence="2 3">
    <name type="scientific">Cellulomonas composti</name>
    <dbReference type="NCBI Taxonomy" id="266130"/>
    <lineage>
        <taxon>Bacteria</taxon>
        <taxon>Bacillati</taxon>
        <taxon>Actinomycetota</taxon>
        <taxon>Actinomycetes</taxon>
        <taxon>Micrococcales</taxon>
        <taxon>Cellulomonadaceae</taxon>
        <taxon>Cellulomonas</taxon>
    </lineage>
</organism>
<dbReference type="RefSeq" id="WP_146842411.1">
    <property type="nucleotide sequence ID" value="NZ_BJWG01000005.1"/>
</dbReference>
<dbReference type="InterPro" id="IPR029068">
    <property type="entry name" value="Glyas_Bleomycin-R_OHBP_Dase"/>
</dbReference>
<dbReference type="AlphaFoldDB" id="A0A511J9Q5"/>
<dbReference type="Proteomes" id="UP000321720">
    <property type="component" value="Unassembled WGS sequence"/>
</dbReference>
<feature type="domain" description="VOC" evidence="1">
    <location>
        <begin position="4"/>
        <end position="114"/>
    </location>
</feature>
<dbReference type="OrthoDB" id="15077at2"/>
<keyword evidence="3" id="KW-1185">Reference proteome</keyword>
<dbReference type="Pfam" id="PF18029">
    <property type="entry name" value="Glyoxalase_6"/>
    <property type="match status" value="1"/>
</dbReference>
<dbReference type="InterPro" id="IPR037523">
    <property type="entry name" value="VOC_core"/>
</dbReference>
<name>A0A511J9Q5_9CELL</name>
<accession>A0A511J9Q5</accession>
<dbReference type="Gene3D" id="3.10.180.10">
    <property type="entry name" value="2,3-Dihydroxybiphenyl 1,2-Dioxygenase, domain 1"/>
    <property type="match status" value="1"/>
</dbReference>
<comment type="caution">
    <text evidence="2">The sequence shown here is derived from an EMBL/GenBank/DDBJ whole genome shotgun (WGS) entry which is preliminary data.</text>
</comment>
<evidence type="ECO:0000259" key="1">
    <source>
        <dbReference type="PROSITE" id="PS51819"/>
    </source>
</evidence>
<evidence type="ECO:0000313" key="3">
    <source>
        <dbReference type="Proteomes" id="UP000321720"/>
    </source>
</evidence>
<evidence type="ECO:0000313" key="2">
    <source>
        <dbReference type="EMBL" id="GEL94726.1"/>
    </source>
</evidence>
<dbReference type="InterPro" id="IPR041581">
    <property type="entry name" value="Glyoxalase_6"/>
</dbReference>